<gene>
    <name evidence="6" type="ORF">ACFPYI_17345</name>
</gene>
<feature type="transmembrane region" description="Helical" evidence="2">
    <location>
        <begin position="114"/>
        <end position="135"/>
    </location>
</feature>
<dbReference type="EMBL" id="JBHSQH010000001">
    <property type="protein sequence ID" value="MFC5973101.1"/>
    <property type="molecule type" value="Genomic_DNA"/>
</dbReference>
<evidence type="ECO:0000259" key="3">
    <source>
        <dbReference type="Pfam" id="PF13240"/>
    </source>
</evidence>
<dbReference type="RefSeq" id="WP_247417237.1">
    <property type="nucleotide sequence ID" value="NZ_JALLGW010000001.1"/>
</dbReference>
<organism evidence="6 7">
    <name type="scientific">Halomarina salina</name>
    <dbReference type="NCBI Taxonomy" id="1872699"/>
    <lineage>
        <taxon>Archaea</taxon>
        <taxon>Methanobacteriati</taxon>
        <taxon>Methanobacteriota</taxon>
        <taxon>Stenosarchaea group</taxon>
        <taxon>Halobacteria</taxon>
        <taxon>Halobacteriales</taxon>
        <taxon>Natronomonadaceae</taxon>
        <taxon>Halomarina</taxon>
    </lineage>
</organism>
<evidence type="ECO:0000313" key="7">
    <source>
        <dbReference type="Proteomes" id="UP001596099"/>
    </source>
</evidence>
<proteinExistence type="predicted"/>
<dbReference type="Pfam" id="PF26438">
    <property type="entry name" value="DUF8108_N"/>
    <property type="match status" value="1"/>
</dbReference>
<name>A0ABD5RRG6_9EURY</name>
<evidence type="ECO:0000259" key="5">
    <source>
        <dbReference type="Pfam" id="PF26438"/>
    </source>
</evidence>
<feature type="compositionally biased region" description="Low complexity" evidence="1">
    <location>
        <begin position="40"/>
        <end position="56"/>
    </location>
</feature>
<feature type="domain" description="DUF8108" evidence="5">
    <location>
        <begin position="78"/>
        <end position="146"/>
    </location>
</feature>
<dbReference type="InterPro" id="IPR026870">
    <property type="entry name" value="Zinc_ribbon_dom"/>
</dbReference>
<reference evidence="6 7" key="1">
    <citation type="journal article" date="2019" name="Int. J. Syst. Evol. Microbiol.">
        <title>The Global Catalogue of Microorganisms (GCM) 10K type strain sequencing project: providing services to taxonomists for standard genome sequencing and annotation.</title>
        <authorList>
            <consortium name="The Broad Institute Genomics Platform"/>
            <consortium name="The Broad Institute Genome Sequencing Center for Infectious Disease"/>
            <person name="Wu L."/>
            <person name="Ma J."/>
        </authorList>
    </citation>
    <scope>NUCLEOTIDE SEQUENCE [LARGE SCALE GENOMIC DNA]</scope>
    <source>
        <strain evidence="6 7">CGMCC 1.12543</strain>
    </source>
</reference>
<evidence type="ECO:0000256" key="2">
    <source>
        <dbReference type="SAM" id="Phobius"/>
    </source>
</evidence>
<evidence type="ECO:0000256" key="1">
    <source>
        <dbReference type="SAM" id="MobiDB-lite"/>
    </source>
</evidence>
<dbReference type="InterPro" id="IPR058962">
    <property type="entry name" value="DUF8108_N"/>
</dbReference>
<dbReference type="Pfam" id="PF13240">
    <property type="entry name" value="Zn_Ribbon_1"/>
    <property type="match status" value="1"/>
</dbReference>
<feature type="domain" description="DUF8108" evidence="4">
    <location>
        <begin position="222"/>
        <end position="289"/>
    </location>
</feature>
<dbReference type="InterPro" id="IPR058421">
    <property type="entry name" value="DUF8108_C"/>
</dbReference>
<keyword evidence="7" id="KW-1185">Reference proteome</keyword>
<protein>
    <submittedName>
        <fullName evidence="6">Zinc-ribbon domain-containing protein</fullName>
    </submittedName>
</protein>
<dbReference type="AlphaFoldDB" id="A0ABD5RRG6"/>
<feature type="transmembrane region" description="Helical" evidence="2">
    <location>
        <begin position="180"/>
        <end position="213"/>
    </location>
</feature>
<dbReference type="Pfam" id="PF26413">
    <property type="entry name" value="DUF8108"/>
    <property type="match status" value="1"/>
</dbReference>
<evidence type="ECO:0000259" key="4">
    <source>
        <dbReference type="Pfam" id="PF26413"/>
    </source>
</evidence>
<comment type="caution">
    <text evidence="6">The sequence shown here is derived from an EMBL/GenBank/DDBJ whole genome shotgun (WGS) entry which is preliminary data.</text>
</comment>
<accession>A0ABD5RRG6</accession>
<feature type="domain" description="Zinc-ribbon" evidence="3">
    <location>
        <begin position="12"/>
        <end position="33"/>
    </location>
</feature>
<sequence>MPSGNGDVDVNFCSHCGAGLDESTNYCPQCGTKCRETTPREQATTTRTASATTESTGGRGTAGRTGQASSAQAIDGVDHERFRRRVGDHLVDGWEIEHDQGDSVLLRKREYGSVGVHVLLFLFTWGIGNLAYGWYKYAKGGDRRLLRADGDDTYSLEPGSSPYADQSDSSFEGVPAYLGGALALVVALAMLASLDLFAMVFSVFFFVAALWMMPATRRRLKDRHPPTSFGHVHTTDETTRVDPDKPCVVCSKAVEEGVERSYRKEYVVAGIPLFTTDSGENQYCRSCASGGLSEYDQASRAVEDPVADTEH</sequence>
<keyword evidence="2" id="KW-0812">Transmembrane</keyword>
<keyword evidence="2" id="KW-1133">Transmembrane helix</keyword>
<evidence type="ECO:0000313" key="6">
    <source>
        <dbReference type="EMBL" id="MFC5973101.1"/>
    </source>
</evidence>
<keyword evidence="2" id="KW-0472">Membrane</keyword>
<feature type="region of interest" description="Disordered" evidence="1">
    <location>
        <begin position="37"/>
        <end position="76"/>
    </location>
</feature>
<dbReference type="Proteomes" id="UP001596099">
    <property type="component" value="Unassembled WGS sequence"/>
</dbReference>